<dbReference type="Proteomes" id="UP000014212">
    <property type="component" value="Unassembled WGS sequence"/>
</dbReference>
<feature type="domain" description="Phage head morphogenesis" evidence="2">
    <location>
        <begin position="127"/>
        <end position="205"/>
    </location>
</feature>
<gene>
    <name evidence="3" type="ORF">C801_02982</name>
</gene>
<sequence length="518" mass="59223">MVVDSLYYGKGSDVSSSFDFSDEALRRALLNIYSKDFHPASDIETTLFNEVWATMDKAVGKAFGNVPPSDPDADFIEALHRNNAVFSAFKVHRAQNDMARLLLDSNGNLKPFEQWLNEVMPIATHQCRTWLRTEYDTAVIRAHQAADWRQFTREKDILPNLKWCPSTSITPGEDHRVFWGMVRPIDDDFWSHHRPGDRWNCKCTLSSTDEPVTPVPTGTGPSSTQQKGLENNPGKDAKLFSDTHPYKTEAHAGAKKAVDRLLKRLEEMMREMPEYFTDEERTAIARDNLEIEKALGITKGKPMTVEDADKQSANPNYVPKYILDPKGIYQDKYGKTYRLNKKYDETRHRPFGINCQTCAPAYSLRLRGFNVTAKANTKGSKLEHLSQGYNCWKVWRNLDGTPARHTSTNDWMVDKKYKIMTPKRYLEFFDEVCKEEGVYELSIGWKRGGGHATIIQRFKDGSLKYIEPQADNSEGSGYEFKDLKYLAENGAATNHGCRGIMRIDNKLFNTEFIGIFDK</sequence>
<feature type="compositionally biased region" description="Low complexity" evidence="1">
    <location>
        <begin position="211"/>
        <end position="224"/>
    </location>
</feature>
<reference evidence="3 4" key="1">
    <citation type="submission" date="2013-04" db="EMBL/GenBank/DDBJ databases">
        <title>The Genome Sequence of Bacteroides uniformis dnLKV2.</title>
        <authorList>
            <consortium name="The Broad Institute Genomics Platform"/>
            <consortium name="The Broad Institute Genome Sequencing Center for Infectious Disease"/>
            <person name="Earl A."/>
            <person name="Xavier R."/>
            <person name="Kuhn K."/>
            <person name="Stappenbeck T."/>
            <person name="Walker B."/>
            <person name="Young S."/>
            <person name="Zeng Q."/>
            <person name="Gargeya S."/>
            <person name="Fitzgerald M."/>
            <person name="Haas B."/>
            <person name="Abouelleil A."/>
            <person name="Allen A.W."/>
            <person name="Alvarado L."/>
            <person name="Arachchi H.M."/>
            <person name="Berlin A.M."/>
            <person name="Chapman S.B."/>
            <person name="Gainer-Dewar J."/>
            <person name="Goldberg J."/>
            <person name="Griggs A."/>
            <person name="Gujja S."/>
            <person name="Hansen M."/>
            <person name="Howarth C."/>
            <person name="Imamovic A."/>
            <person name="Ireland A."/>
            <person name="Larimer J."/>
            <person name="McCowan C."/>
            <person name="Murphy C."/>
            <person name="Pearson M."/>
            <person name="Poon T.W."/>
            <person name="Priest M."/>
            <person name="Roberts A."/>
            <person name="Saif S."/>
            <person name="Shea T."/>
            <person name="Sisk P."/>
            <person name="Sykes S."/>
            <person name="Wortman J."/>
            <person name="Nusbaum C."/>
            <person name="Birren B."/>
        </authorList>
    </citation>
    <scope>NUCLEOTIDE SEQUENCE [LARGE SCALE GENOMIC DNA]</scope>
    <source>
        <strain evidence="4">dnLKV2</strain>
    </source>
</reference>
<feature type="region of interest" description="Disordered" evidence="1">
    <location>
        <begin position="207"/>
        <end position="232"/>
    </location>
</feature>
<name>R9I1I3_BACUN</name>
<dbReference type="InterPro" id="IPR006528">
    <property type="entry name" value="Phage_head_morphogenesis_dom"/>
</dbReference>
<dbReference type="Pfam" id="PF04233">
    <property type="entry name" value="Phage_Mu_F"/>
    <property type="match status" value="1"/>
</dbReference>
<proteinExistence type="predicted"/>
<dbReference type="EMBL" id="ASSO01000009">
    <property type="protein sequence ID" value="EOS07205.1"/>
    <property type="molecule type" value="Genomic_DNA"/>
</dbReference>
<evidence type="ECO:0000313" key="3">
    <source>
        <dbReference type="EMBL" id="EOS07205.1"/>
    </source>
</evidence>
<evidence type="ECO:0000256" key="1">
    <source>
        <dbReference type="SAM" id="MobiDB-lite"/>
    </source>
</evidence>
<organism evidence="3 4">
    <name type="scientific">Bacteroides uniformis dnLKV2</name>
    <dbReference type="NCBI Taxonomy" id="1235787"/>
    <lineage>
        <taxon>Bacteria</taxon>
        <taxon>Pseudomonadati</taxon>
        <taxon>Bacteroidota</taxon>
        <taxon>Bacteroidia</taxon>
        <taxon>Bacteroidales</taxon>
        <taxon>Bacteroidaceae</taxon>
        <taxon>Bacteroides</taxon>
    </lineage>
</organism>
<accession>R9I1I3</accession>
<dbReference type="AlphaFoldDB" id="R9I1I3"/>
<protein>
    <recommendedName>
        <fullName evidence="2">Phage head morphogenesis domain-containing protein</fullName>
    </recommendedName>
</protein>
<dbReference type="RefSeq" id="WP_016273835.1">
    <property type="nucleotide sequence ID" value="NZ_KE159487.1"/>
</dbReference>
<comment type="caution">
    <text evidence="3">The sequence shown here is derived from an EMBL/GenBank/DDBJ whole genome shotgun (WGS) entry which is preliminary data.</text>
</comment>
<evidence type="ECO:0000313" key="4">
    <source>
        <dbReference type="Proteomes" id="UP000014212"/>
    </source>
</evidence>
<dbReference type="HOGENOM" id="CLU_543659_0_0_10"/>
<dbReference type="PATRIC" id="fig|1235787.3.peg.3026"/>
<evidence type="ECO:0000259" key="2">
    <source>
        <dbReference type="Pfam" id="PF04233"/>
    </source>
</evidence>